<dbReference type="Pfam" id="PF03713">
    <property type="entry name" value="DUF305"/>
    <property type="match status" value="1"/>
</dbReference>
<comment type="caution">
    <text evidence="3">The sequence shown here is derived from an EMBL/GenBank/DDBJ whole genome shotgun (WGS) entry which is preliminary data.</text>
</comment>
<keyword evidence="4" id="KW-1185">Reference proteome</keyword>
<dbReference type="InterPro" id="IPR012347">
    <property type="entry name" value="Ferritin-like"/>
</dbReference>
<feature type="chain" id="PRO_5047201092" evidence="1">
    <location>
        <begin position="23"/>
        <end position="208"/>
    </location>
</feature>
<dbReference type="RefSeq" id="WP_344500006.1">
    <property type="nucleotide sequence ID" value="NZ_BAAAQD010000001.1"/>
</dbReference>
<dbReference type="InterPro" id="IPR005183">
    <property type="entry name" value="DUF305_CopM-like"/>
</dbReference>
<organism evidence="3 4">
    <name type="scientific">Dactylosporangium maewongense</name>
    <dbReference type="NCBI Taxonomy" id="634393"/>
    <lineage>
        <taxon>Bacteria</taxon>
        <taxon>Bacillati</taxon>
        <taxon>Actinomycetota</taxon>
        <taxon>Actinomycetes</taxon>
        <taxon>Micromonosporales</taxon>
        <taxon>Micromonosporaceae</taxon>
        <taxon>Dactylosporangium</taxon>
    </lineage>
</organism>
<feature type="domain" description="DUF305" evidence="2">
    <location>
        <begin position="56"/>
        <end position="205"/>
    </location>
</feature>
<dbReference type="PROSITE" id="PS51257">
    <property type="entry name" value="PROKAR_LIPOPROTEIN"/>
    <property type="match status" value="1"/>
</dbReference>
<keyword evidence="1" id="KW-0732">Signal</keyword>
<reference evidence="3 4" key="1">
    <citation type="journal article" date="2019" name="Int. J. Syst. Evol. Microbiol.">
        <title>The Global Catalogue of Microorganisms (GCM) 10K type strain sequencing project: providing services to taxonomists for standard genome sequencing and annotation.</title>
        <authorList>
            <consortium name="The Broad Institute Genomics Platform"/>
            <consortium name="The Broad Institute Genome Sequencing Center for Infectious Disease"/>
            <person name="Wu L."/>
            <person name="Ma J."/>
        </authorList>
    </citation>
    <scope>NUCLEOTIDE SEQUENCE [LARGE SCALE GENOMIC DNA]</scope>
    <source>
        <strain evidence="3 4">JCM 15933</strain>
    </source>
</reference>
<name>A0ABN1ZN30_9ACTN</name>
<sequence>MRTINLRRAAIATGALSLALLAGGCGDGGMDHGTMGTGAPTSVAAPKSGATFNATDVKFATDMIPHHRQALDMAKIAQSKATTPEVKALADRIAKAQEPEIATMSGWLTAWGEPVPSPGGMSHGDMGGMGHMPGMMTDQEMQDMSKATGKDFDTMFLQMMIKHHQGAVEMAKTEQAQGQDPAAKQLAGKIAADQTAEITEMQGMLAKL</sequence>
<dbReference type="EMBL" id="BAAAQD010000001">
    <property type="protein sequence ID" value="GAA1501365.1"/>
    <property type="molecule type" value="Genomic_DNA"/>
</dbReference>
<dbReference type="PANTHER" id="PTHR36933">
    <property type="entry name" value="SLL0788 PROTEIN"/>
    <property type="match status" value="1"/>
</dbReference>
<evidence type="ECO:0000259" key="2">
    <source>
        <dbReference type="Pfam" id="PF03713"/>
    </source>
</evidence>
<dbReference type="Gene3D" id="1.20.1260.10">
    <property type="match status" value="1"/>
</dbReference>
<evidence type="ECO:0000256" key="1">
    <source>
        <dbReference type="SAM" id="SignalP"/>
    </source>
</evidence>
<dbReference type="PANTHER" id="PTHR36933:SF1">
    <property type="entry name" value="SLL0788 PROTEIN"/>
    <property type="match status" value="1"/>
</dbReference>
<accession>A0ABN1ZN30</accession>
<evidence type="ECO:0000313" key="4">
    <source>
        <dbReference type="Proteomes" id="UP001501470"/>
    </source>
</evidence>
<dbReference type="Proteomes" id="UP001501470">
    <property type="component" value="Unassembled WGS sequence"/>
</dbReference>
<protein>
    <submittedName>
        <fullName evidence="3">DUF305 domain-containing protein</fullName>
    </submittedName>
</protein>
<gene>
    <name evidence="3" type="ORF">GCM10009827_010470</name>
</gene>
<proteinExistence type="predicted"/>
<feature type="signal peptide" evidence="1">
    <location>
        <begin position="1"/>
        <end position="22"/>
    </location>
</feature>
<evidence type="ECO:0000313" key="3">
    <source>
        <dbReference type="EMBL" id="GAA1501365.1"/>
    </source>
</evidence>